<evidence type="ECO:0000256" key="10">
    <source>
        <dbReference type="ARBA" id="ARBA00048540"/>
    </source>
</evidence>
<organism evidence="11 12">
    <name type="scientific">Gardnerella vaginalis</name>
    <dbReference type="NCBI Taxonomy" id="2702"/>
    <lineage>
        <taxon>Bacteria</taxon>
        <taxon>Bacillati</taxon>
        <taxon>Actinomycetota</taxon>
        <taxon>Actinomycetes</taxon>
        <taxon>Bifidobacteriales</taxon>
        <taxon>Bifidobacteriaceae</taxon>
        <taxon>Gardnerella</taxon>
    </lineage>
</organism>
<comment type="caution">
    <text evidence="11">The sequence shown here is derived from an EMBL/GenBank/DDBJ whole genome shotgun (WGS) entry which is preliminary data.</text>
</comment>
<comment type="cofactor">
    <cofactor evidence="1">
        <name>Mg(2+)</name>
        <dbReference type="ChEBI" id="CHEBI:18420"/>
    </cofactor>
</comment>
<reference evidence="12" key="1">
    <citation type="submission" date="2016-10" db="EMBL/GenBank/DDBJ databases">
        <authorList>
            <person name="Bumgarner R.E."/>
            <person name="Fredricks D.N."/>
            <person name="Srinivasan S."/>
        </authorList>
    </citation>
    <scope>NUCLEOTIDE SEQUENCE [LARGE SCALE GENOMIC DNA]</scope>
    <source>
        <strain evidence="12">KA00225</strain>
    </source>
</reference>
<dbReference type="EMBL" id="MNLH01000002">
    <property type="protein sequence ID" value="PNS43473.1"/>
    <property type="molecule type" value="Genomic_DNA"/>
</dbReference>
<evidence type="ECO:0000256" key="9">
    <source>
        <dbReference type="ARBA" id="ARBA00031306"/>
    </source>
</evidence>
<evidence type="ECO:0000256" key="4">
    <source>
        <dbReference type="ARBA" id="ARBA00022630"/>
    </source>
</evidence>
<dbReference type="InterPro" id="IPR003374">
    <property type="entry name" value="ApbE-like_sf"/>
</dbReference>
<sequence>MRQMMFRNVVAFDCALGTGIIISSSKPISQRVQKRIRAFIDDYERTLSRFREDSLVSRMARAEHGGDFEFPSWVQPLFAIYDEFYNATRGAFDACVGADLLALGYDNSVQFVPESAGSASEDSGGGSWTNYRRLLSVKWGDISRDGVGTTLCTNQPVQLDFGAAGKGYFVDLLTQIIKEELSGDSPADSDLHVDSDSPADSDLPADCDFLVNAGGDMRACFSDEDYQIKVALENPFDTTQAVGVASIASGALCASSSARKRWKVRDENCLAGNGFESNLIAAHLINALDGIPVQKLSASWAYVPAKTCDFPTAYADALATALFVSSESDLQKIIQSKGAEFAVTLPNHTMCATKNFPAQFFVYNS</sequence>
<dbReference type="Gene3D" id="3.10.520.10">
    <property type="entry name" value="ApbE-like domains"/>
    <property type="match status" value="1"/>
</dbReference>
<evidence type="ECO:0000313" key="11">
    <source>
        <dbReference type="EMBL" id="PNS43473.1"/>
    </source>
</evidence>
<evidence type="ECO:0000256" key="1">
    <source>
        <dbReference type="ARBA" id="ARBA00001946"/>
    </source>
</evidence>
<dbReference type="SUPFAM" id="SSF143631">
    <property type="entry name" value="ApbE-like"/>
    <property type="match status" value="1"/>
</dbReference>
<gene>
    <name evidence="11" type="ORF">BFS05_02555</name>
</gene>
<evidence type="ECO:0000313" key="12">
    <source>
        <dbReference type="Proteomes" id="UP000236146"/>
    </source>
</evidence>
<keyword evidence="8" id="KW-0460">Magnesium</keyword>
<evidence type="ECO:0000256" key="6">
    <source>
        <dbReference type="ARBA" id="ARBA00022723"/>
    </source>
</evidence>
<keyword evidence="5" id="KW-0808">Transferase</keyword>
<keyword evidence="4" id="KW-0285">Flavoprotein</keyword>
<name>A0A2K1SVA0_GARVA</name>
<accession>A0A2K1SVA0</accession>
<dbReference type="InterPro" id="IPR024932">
    <property type="entry name" value="ApbE"/>
</dbReference>
<keyword evidence="7" id="KW-0274">FAD</keyword>
<keyword evidence="6" id="KW-0479">Metal-binding</keyword>
<evidence type="ECO:0000256" key="2">
    <source>
        <dbReference type="ARBA" id="ARBA00011955"/>
    </source>
</evidence>
<proteinExistence type="predicted"/>
<dbReference type="PANTHER" id="PTHR30040:SF2">
    <property type="entry name" value="FAD:PROTEIN FMN TRANSFERASE"/>
    <property type="match status" value="1"/>
</dbReference>
<dbReference type="AlphaFoldDB" id="A0A2K1SVA0"/>
<dbReference type="GO" id="GO:0016740">
    <property type="term" value="F:transferase activity"/>
    <property type="evidence" value="ECO:0007669"/>
    <property type="project" value="UniProtKB-KW"/>
</dbReference>
<dbReference type="PANTHER" id="PTHR30040">
    <property type="entry name" value="THIAMINE BIOSYNTHESIS LIPOPROTEIN APBE"/>
    <property type="match status" value="1"/>
</dbReference>
<evidence type="ECO:0000256" key="5">
    <source>
        <dbReference type="ARBA" id="ARBA00022679"/>
    </source>
</evidence>
<dbReference type="EC" id="2.7.1.180" evidence="2"/>
<dbReference type="Pfam" id="PF02424">
    <property type="entry name" value="ApbE"/>
    <property type="match status" value="2"/>
</dbReference>
<dbReference type="OrthoDB" id="9778595at2"/>
<comment type="catalytic activity">
    <reaction evidence="10">
        <text>L-threonyl-[protein] + FAD = FMN-L-threonyl-[protein] + AMP + H(+)</text>
        <dbReference type="Rhea" id="RHEA:36847"/>
        <dbReference type="Rhea" id="RHEA-COMP:11060"/>
        <dbReference type="Rhea" id="RHEA-COMP:11061"/>
        <dbReference type="ChEBI" id="CHEBI:15378"/>
        <dbReference type="ChEBI" id="CHEBI:30013"/>
        <dbReference type="ChEBI" id="CHEBI:57692"/>
        <dbReference type="ChEBI" id="CHEBI:74257"/>
        <dbReference type="ChEBI" id="CHEBI:456215"/>
        <dbReference type="EC" id="2.7.1.180"/>
    </reaction>
</comment>
<evidence type="ECO:0000256" key="3">
    <source>
        <dbReference type="ARBA" id="ARBA00016337"/>
    </source>
</evidence>
<evidence type="ECO:0000256" key="7">
    <source>
        <dbReference type="ARBA" id="ARBA00022827"/>
    </source>
</evidence>
<evidence type="ECO:0000256" key="8">
    <source>
        <dbReference type="ARBA" id="ARBA00022842"/>
    </source>
</evidence>
<dbReference type="Proteomes" id="UP000236146">
    <property type="component" value="Unassembled WGS sequence"/>
</dbReference>
<protein>
    <recommendedName>
        <fullName evidence="3">FAD:protein FMN transferase</fullName>
        <ecNumber evidence="2">2.7.1.180</ecNumber>
    </recommendedName>
    <alternativeName>
        <fullName evidence="9">Flavin transferase</fullName>
    </alternativeName>
</protein>
<dbReference type="GO" id="GO:0046872">
    <property type="term" value="F:metal ion binding"/>
    <property type="evidence" value="ECO:0007669"/>
    <property type="project" value="UniProtKB-KW"/>
</dbReference>